<accession>A0A6V7QIL1</accession>
<dbReference type="PANTHER" id="PTHR36766">
    <property type="entry name" value="PLANT BROAD-SPECTRUM MILDEW RESISTANCE PROTEIN RPW8"/>
    <property type="match status" value="1"/>
</dbReference>
<protein>
    <recommendedName>
        <fullName evidence="2">Disease resistance protein RGA3</fullName>
    </recommendedName>
</protein>
<name>A0A6V7QIL1_ANACO</name>
<dbReference type="Gene3D" id="3.80.10.10">
    <property type="entry name" value="Ribonuclease Inhibitor"/>
    <property type="match status" value="2"/>
</dbReference>
<reference evidence="1" key="1">
    <citation type="submission" date="2020-07" db="EMBL/GenBank/DDBJ databases">
        <authorList>
            <person name="Lin J."/>
        </authorList>
    </citation>
    <scope>NUCLEOTIDE SEQUENCE</scope>
</reference>
<evidence type="ECO:0000313" key="1">
    <source>
        <dbReference type="EMBL" id="CAD1842888.1"/>
    </source>
</evidence>
<dbReference type="SUPFAM" id="SSF52058">
    <property type="entry name" value="L domain-like"/>
    <property type="match status" value="1"/>
</dbReference>
<dbReference type="AlphaFoldDB" id="A0A6V7QIL1"/>
<sequence length="276" mass="30841">MSDDASRATYQTLLVPNLAGGLQALGSLRELFISFCPSLSAEGGSTSILPSSLKYLEIEACDWKHLEDSQPDPTSTIDSEGSDIPFAASLQLGHLKSLKFLRIANCPNIGSLLGLQELNHLRFLTLMGCPKLAHVELASRVITDFWTDAPSLLYVLLAEEALASLQHLRIEEFKEESFRSEEEQVFQHLTSLYSLTFRNCSIKSLPDSLEGLSSLRELSIIDCPNITSLPDLPRSLLRLYWTRCNPVLKRRCQKPHGQDWCKISHIREVFLDGVAL</sequence>
<organism evidence="1">
    <name type="scientific">Ananas comosus var. bracteatus</name>
    <name type="common">red pineapple</name>
    <dbReference type="NCBI Taxonomy" id="296719"/>
    <lineage>
        <taxon>Eukaryota</taxon>
        <taxon>Viridiplantae</taxon>
        <taxon>Streptophyta</taxon>
        <taxon>Embryophyta</taxon>
        <taxon>Tracheophyta</taxon>
        <taxon>Spermatophyta</taxon>
        <taxon>Magnoliopsida</taxon>
        <taxon>Liliopsida</taxon>
        <taxon>Poales</taxon>
        <taxon>Bromeliaceae</taxon>
        <taxon>Bromelioideae</taxon>
        <taxon>Ananas</taxon>
    </lineage>
</organism>
<gene>
    <name evidence="1" type="ORF">CB5_LOCUS26099</name>
</gene>
<dbReference type="EMBL" id="LR862136">
    <property type="protein sequence ID" value="CAD1842888.1"/>
    <property type="molecule type" value="Genomic_DNA"/>
</dbReference>
<evidence type="ECO:0008006" key="2">
    <source>
        <dbReference type="Google" id="ProtNLM"/>
    </source>
</evidence>
<dbReference type="PANTHER" id="PTHR36766:SF70">
    <property type="entry name" value="DISEASE RESISTANCE PROTEIN RGA4"/>
    <property type="match status" value="1"/>
</dbReference>
<proteinExistence type="predicted"/>
<dbReference type="InterPro" id="IPR032675">
    <property type="entry name" value="LRR_dom_sf"/>
</dbReference>